<organism evidence="3 4">
    <name type="scientific">Oncorhynchus mykiss</name>
    <name type="common">Rainbow trout</name>
    <name type="synonym">Salmo gairdneri</name>
    <dbReference type="NCBI Taxonomy" id="8022"/>
    <lineage>
        <taxon>Eukaryota</taxon>
        <taxon>Metazoa</taxon>
        <taxon>Chordata</taxon>
        <taxon>Craniata</taxon>
        <taxon>Vertebrata</taxon>
        <taxon>Euteleostomi</taxon>
        <taxon>Actinopterygii</taxon>
        <taxon>Neopterygii</taxon>
        <taxon>Teleostei</taxon>
        <taxon>Protacanthopterygii</taxon>
        <taxon>Salmoniformes</taxon>
        <taxon>Salmonidae</taxon>
        <taxon>Salmoninae</taxon>
        <taxon>Oncorhynchus</taxon>
    </lineage>
</organism>
<dbReference type="PRINTS" id="PR00436">
    <property type="entry name" value="INTERLEUKIN8"/>
</dbReference>
<dbReference type="Gene3D" id="2.40.50.40">
    <property type="match status" value="1"/>
</dbReference>
<evidence type="ECO:0000313" key="3">
    <source>
        <dbReference type="EMBL" id="CDQ97031.1"/>
    </source>
</evidence>
<dbReference type="GO" id="GO:0008009">
    <property type="term" value="F:chemokine activity"/>
    <property type="evidence" value="ECO:0007669"/>
    <property type="project" value="InterPro"/>
</dbReference>
<name>A0A060YZ27_ONCMY</name>
<evidence type="ECO:0000256" key="1">
    <source>
        <dbReference type="ARBA" id="ARBA00022514"/>
    </source>
</evidence>
<dbReference type="Pfam" id="PF00048">
    <property type="entry name" value="IL8"/>
    <property type="match status" value="1"/>
</dbReference>
<gene>
    <name evidence="3" type="ORF">GSONMT00056182001</name>
</gene>
<dbReference type="PaxDb" id="8022-A0A060YZ27"/>
<dbReference type="SUPFAM" id="SSF54117">
    <property type="entry name" value="Interleukin 8-like chemokines"/>
    <property type="match status" value="1"/>
</dbReference>
<accession>A0A060YZ27</accession>
<evidence type="ECO:0000313" key="4">
    <source>
        <dbReference type="Proteomes" id="UP000193380"/>
    </source>
</evidence>
<dbReference type="AlphaFoldDB" id="A0A060YZ27"/>
<dbReference type="Proteomes" id="UP000193380">
    <property type="component" value="Unassembled WGS sequence"/>
</dbReference>
<evidence type="ECO:0000259" key="2">
    <source>
        <dbReference type="Pfam" id="PF00048"/>
    </source>
</evidence>
<dbReference type="GO" id="GO:0006955">
    <property type="term" value="P:immune response"/>
    <property type="evidence" value="ECO:0007669"/>
    <property type="project" value="InterPro"/>
</dbReference>
<keyword evidence="1" id="KW-0202">Cytokine</keyword>
<feature type="domain" description="Chemokine interleukin-8-like" evidence="2">
    <location>
        <begin position="38"/>
        <end position="94"/>
    </location>
</feature>
<dbReference type="InterPro" id="IPR036048">
    <property type="entry name" value="Interleukin_8-like_sf"/>
</dbReference>
<sequence>MLKYCSETVHAKVLFLKRAIDSFCLLFLTAFLMHSRQRCLCLKTRDRVNSSNIVQSTVHPRSAMCDHVEIVVQLKIPSKYICLNPDSKMGKRIQTKWNLKN</sequence>
<dbReference type="EMBL" id="FR928538">
    <property type="protein sequence ID" value="CDQ97031.1"/>
    <property type="molecule type" value="Genomic_DNA"/>
</dbReference>
<reference evidence="3" key="2">
    <citation type="submission" date="2014-03" db="EMBL/GenBank/DDBJ databases">
        <authorList>
            <person name="Genoscope - CEA"/>
        </authorList>
    </citation>
    <scope>NUCLEOTIDE SEQUENCE</scope>
</reference>
<proteinExistence type="predicted"/>
<protein>
    <recommendedName>
        <fullName evidence="2">Chemokine interleukin-8-like domain-containing protein</fullName>
    </recommendedName>
</protein>
<dbReference type="GO" id="GO:0005615">
    <property type="term" value="C:extracellular space"/>
    <property type="evidence" value="ECO:0007669"/>
    <property type="project" value="UniProtKB-KW"/>
</dbReference>
<dbReference type="InterPro" id="IPR001811">
    <property type="entry name" value="Chemokine_IL8-like_dom"/>
</dbReference>
<reference evidence="3" key="1">
    <citation type="journal article" date="2014" name="Nat. Commun.">
        <title>The rainbow trout genome provides novel insights into evolution after whole-genome duplication in vertebrates.</title>
        <authorList>
            <person name="Berthelot C."/>
            <person name="Brunet F."/>
            <person name="Chalopin D."/>
            <person name="Juanchich A."/>
            <person name="Bernard M."/>
            <person name="Noel B."/>
            <person name="Bento P."/>
            <person name="Da Silva C."/>
            <person name="Labadie K."/>
            <person name="Alberti A."/>
            <person name="Aury J.M."/>
            <person name="Louis A."/>
            <person name="Dehais P."/>
            <person name="Bardou P."/>
            <person name="Montfort J."/>
            <person name="Klopp C."/>
            <person name="Cabau C."/>
            <person name="Gaspin C."/>
            <person name="Thorgaard G.H."/>
            <person name="Boussaha M."/>
            <person name="Quillet E."/>
            <person name="Guyomard R."/>
            <person name="Galiana D."/>
            <person name="Bobe J."/>
            <person name="Volff J.N."/>
            <person name="Genet C."/>
            <person name="Wincker P."/>
            <person name="Jaillon O."/>
            <person name="Roest Crollius H."/>
            <person name="Guiguen Y."/>
        </authorList>
    </citation>
    <scope>NUCLEOTIDE SEQUENCE [LARGE SCALE GENOMIC DNA]</scope>
</reference>